<protein>
    <recommendedName>
        <fullName evidence="3">Sulfotransferase</fullName>
    </recommendedName>
</protein>
<dbReference type="KEGG" id="ptan:CRYO30217_01688"/>
<gene>
    <name evidence="1" type="ORF">CRYO30217_01688</name>
</gene>
<dbReference type="EMBL" id="OU015584">
    <property type="protein sequence ID" value="CAG5081629.1"/>
    <property type="molecule type" value="Genomic_DNA"/>
</dbReference>
<keyword evidence="2" id="KW-1185">Reference proteome</keyword>
<dbReference type="InterPro" id="IPR052736">
    <property type="entry name" value="Stf3_sulfotransferase"/>
</dbReference>
<reference evidence="1" key="1">
    <citation type="submission" date="2021-04" db="EMBL/GenBank/DDBJ databases">
        <authorList>
            <person name="Rodrigo-Torres L."/>
            <person name="Arahal R. D."/>
            <person name="Lucena T."/>
        </authorList>
    </citation>
    <scope>NUCLEOTIDE SEQUENCE</scope>
    <source>
        <strain evidence="1">AS29M-1</strain>
    </source>
</reference>
<organism evidence="1 2">
    <name type="scientific">Parvicella tangerina</name>
    <dbReference type="NCBI Taxonomy" id="2829795"/>
    <lineage>
        <taxon>Bacteria</taxon>
        <taxon>Pseudomonadati</taxon>
        <taxon>Bacteroidota</taxon>
        <taxon>Flavobacteriia</taxon>
        <taxon>Flavobacteriales</taxon>
        <taxon>Parvicellaceae</taxon>
        <taxon>Parvicella</taxon>
    </lineage>
</organism>
<evidence type="ECO:0000313" key="1">
    <source>
        <dbReference type="EMBL" id="CAG5081629.1"/>
    </source>
</evidence>
<sequence length="371" mass="45069">MSKDYEVKQHQLFISSVSLLRKLKRQNDISPNRRKMFRKIWMMTVFTAPFRWLQLLLFSRRIRKVDFKEKPPVFVLGHWRSGTTHLHYLLAQDNQFTYLENFQAFFFRVAFISKTFMKPILNFFMPRTRPQDNIEIDASAPSEEEHPLTNLTEKSGMMTFFFPQNRSYYDKYNIFKGTTEKEKKSWKKVYHWMLQNIAYYTDPNKRLLLKNPHSMGRIEVLLEMYPNAKFVHIHRNPYDVFNSNLHLYDKAISSQFLQEFSQEEIEERVLYCYETSMGKFMEDWNKIPVDNRVEISYNNLSINPLETIKHIYGEIQLGDYEKVEAKLEEYLKEVKNYKKNKFQEIRPDLLKAINKRWKFAFEKYNYELRSE</sequence>
<dbReference type="AlphaFoldDB" id="A0A916NRN4"/>
<dbReference type="PANTHER" id="PTHR36451:SF1">
    <property type="entry name" value="OMEGA-HYDROXY-BETA-DIHYDROMENAQUINONE-9 SULFOTRANSFERASE STF3"/>
    <property type="match status" value="1"/>
</dbReference>
<dbReference type="InterPro" id="IPR027417">
    <property type="entry name" value="P-loop_NTPase"/>
</dbReference>
<name>A0A916NRN4_9FLAO</name>
<accession>A0A916NRN4</accession>
<dbReference type="Gene3D" id="3.40.50.300">
    <property type="entry name" value="P-loop containing nucleotide triphosphate hydrolases"/>
    <property type="match status" value="1"/>
</dbReference>
<dbReference type="Pfam" id="PF13469">
    <property type="entry name" value="Sulfotransfer_3"/>
    <property type="match status" value="1"/>
</dbReference>
<evidence type="ECO:0008006" key="3">
    <source>
        <dbReference type="Google" id="ProtNLM"/>
    </source>
</evidence>
<dbReference type="RefSeq" id="WP_258541879.1">
    <property type="nucleotide sequence ID" value="NZ_OU015584.1"/>
</dbReference>
<dbReference type="Proteomes" id="UP000683507">
    <property type="component" value="Chromosome"/>
</dbReference>
<dbReference type="SUPFAM" id="SSF52540">
    <property type="entry name" value="P-loop containing nucleoside triphosphate hydrolases"/>
    <property type="match status" value="1"/>
</dbReference>
<evidence type="ECO:0000313" key="2">
    <source>
        <dbReference type="Proteomes" id="UP000683507"/>
    </source>
</evidence>
<proteinExistence type="predicted"/>
<dbReference type="PANTHER" id="PTHR36451">
    <property type="entry name" value="PAPS-DEPENDENT SULFOTRANSFERASE STF3"/>
    <property type="match status" value="1"/>
</dbReference>